<dbReference type="InterPro" id="IPR016194">
    <property type="entry name" value="SPOC-like_C_dom_sf"/>
</dbReference>
<dbReference type="AlphaFoldDB" id="A0A1Y3EIK5"/>
<dbReference type="Proteomes" id="UP000243006">
    <property type="component" value="Unassembled WGS sequence"/>
</dbReference>
<sequence length="168" mass="19683">MSELDRKVPRKASGRMASFVIDGLKAVKSNQYHIYVDRLFQTVPENDHAIVILRVDYFLLEQQAKPRDDFVRSLVNDMLVENYIGFCSTEEMSAQQKKLSVHIFPPNKFVRKYLLDNHPTEYNALNLKEEDYLVLVIGVFQEFANVKQGDEIQWKFYVVNNLSVKEDF</sequence>
<name>A0A1Y3EIK5_9BILA</name>
<evidence type="ECO:0000313" key="1">
    <source>
        <dbReference type="EMBL" id="OUC43657.1"/>
    </source>
</evidence>
<dbReference type="EMBL" id="LVZM01014387">
    <property type="protein sequence ID" value="OUC43657.1"/>
    <property type="molecule type" value="Genomic_DNA"/>
</dbReference>
<evidence type="ECO:0000313" key="2">
    <source>
        <dbReference type="Proteomes" id="UP000243006"/>
    </source>
</evidence>
<organism evidence="1 2">
    <name type="scientific">Trichinella nativa</name>
    <dbReference type="NCBI Taxonomy" id="6335"/>
    <lineage>
        <taxon>Eukaryota</taxon>
        <taxon>Metazoa</taxon>
        <taxon>Ecdysozoa</taxon>
        <taxon>Nematoda</taxon>
        <taxon>Enoplea</taxon>
        <taxon>Dorylaimia</taxon>
        <taxon>Trichinellida</taxon>
        <taxon>Trichinellidae</taxon>
        <taxon>Trichinella</taxon>
    </lineage>
</organism>
<dbReference type="Gene3D" id="2.40.290.10">
    <property type="match status" value="1"/>
</dbReference>
<reference evidence="1 2" key="1">
    <citation type="submission" date="2015-04" db="EMBL/GenBank/DDBJ databases">
        <title>Draft genome of the roundworm Trichinella nativa.</title>
        <authorList>
            <person name="Mitreva M."/>
        </authorList>
    </citation>
    <scope>NUCLEOTIDE SEQUENCE [LARGE SCALE GENOMIC DNA]</scope>
    <source>
        <strain evidence="1 2">ISS45</strain>
    </source>
</reference>
<proteinExistence type="predicted"/>
<accession>A0A1Y3EIK5</accession>
<gene>
    <name evidence="1" type="ORF">D917_09622</name>
</gene>
<dbReference type="SUPFAM" id="SSF100939">
    <property type="entry name" value="SPOC domain-like"/>
    <property type="match status" value="1"/>
</dbReference>
<comment type="caution">
    <text evidence="1">The sequence shown here is derived from an EMBL/GenBank/DDBJ whole genome shotgun (WGS) entry which is preliminary data.</text>
</comment>
<protein>
    <submittedName>
        <fullName evidence="1">Uncharacterized protein</fullName>
    </submittedName>
</protein>